<keyword evidence="1" id="KW-0732">Signal</keyword>
<evidence type="ECO:0000256" key="1">
    <source>
        <dbReference type="SAM" id="SignalP"/>
    </source>
</evidence>
<dbReference type="InterPro" id="IPR010706">
    <property type="entry name" value="Fatty_acid_cis-trans_isomerase"/>
</dbReference>
<dbReference type="OrthoDB" id="9809746at2"/>
<proteinExistence type="predicted"/>
<organism evidence="2 3">
    <name type="scientific">Maribrevibacterium harenarium</name>
    <dbReference type="NCBI Taxonomy" id="2589817"/>
    <lineage>
        <taxon>Bacteria</taxon>
        <taxon>Pseudomonadati</taxon>
        <taxon>Pseudomonadota</taxon>
        <taxon>Gammaproteobacteria</taxon>
        <taxon>Oceanospirillales</taxon>
        <taxon>Oceanospirillaceae</taxon>
        <taxon>Maribrevibacterium</taxon>
    </lineage>
</organism>
<gene>
    <name evidence="2" type="ORF">FJM67_15560</name>
</gene>
<dbReference type="Pfam" id="PF06934">
    <property type="entry name" value="CTI"/>
    <property type="match status" value="1"/>
</dbReference>
<comment type="caution">
    <text evidence="2">The sequence shown here is derived from an EMBL/GenBank/DDBJ whole genome shotgun (WGS) entry which is preliminary data.</text>
</comment>
<dbReference type="PROSITE" id="PS51257">
    <property type="entry name" value="PROKAR_LIPOPROTEIN"/>
    <property type="match status" value="1"/>
</dbReference>
<evidence type="ECO:0000313" key="3">
    <source>
        <dbReference type="Proteomes" id="UP000315901"/>
    </source>
</evidence>
<dbReference type="RefSeq" id="WP_140591227.1">
    <property type="nucleotide sequence ID" value="NZ_VFRR01000051.1"/>
</dbReference>
<name>A0A501WA31_9GAMM</name>
<evidence type="ECO:0000313" key="2">
    <source>
        <dbReference type="EMBL" id="TPE46793.1"/>
    </source>
</evidence>
<protein>
    <submittedName>
        <fullName evidence="2">Fatty acid cis/trans isomerase</fullName>
    </submittedName>
</protein>
<keyword evidence="2" id="KW-0413">Isomerase</keyword>
<feature type="chain" id="PRO_5021377278" evidence="1">
    <location>
        <begin position="21"/>
        <end position="780"/>
    </location>
</feature>
<dbReference type="AlphaFoldDB" id="A0A501WA31"/>
<sequence>MKRGLLLLLVLVLSGCAVYATHQLDQQFGPASTQQRSVTLSDQEAQLYREEVAPILNSRCINCHACYDAPCQLKLNSKAGIERGASKVPVYDGTRLLAEPPTRLFFDGQTPDDWRRQGFHPVLNERSQSPAANLQASVLFQAIALRRQQGEFTTNILPADDYDFSLSRSQQCPSIEEYEQYAAAIPTGGMPYGLPALTDEEFGVLSRWLALGGKVPDVAPLDEVTEARVTKWEQRFNGDDLTSQLASRYIYEHIYLYSLYLDGERSQRFRLVRSRTPAGEPVQIIATRRPYDDPKVERVYYRLVLDPQTIVQKNYIPMDLTDARFQRWYSYLWSVPEPITTLPSYAEEDASNPFKTFAALPATGRYRFLLDHAQDTIMAFIKGPVCRGQVAVNVINEQFWVYFLSPDLGYERGRDFLSRQASHLDLPAAESSNAIPVASWVSYSEKQRDYLAAKAKLIERSKRLVLNENIVWDGDGNNDNAALTVFRHFDNASVVKGLVGPQPKTAWVIDYPLLERIHYLLVAGFDVYGNVGHQLVTRLYMDFLRMEGEMNFLLLLPKAEREQVRQYWYRQADQTIKDYIFSDLIKVERDSQITYQPDHPPLDQLHRLLQQRVADVANHSYDIDQMALSPVAKREWRRLQTIQGKGLRYFPNVALVLVDKADGGAQLVSLIHNKAHYNITSLLDEESSRAPDEDTLVVANGVIGDYPNVLLRIAEADLPQFVNRVGAMVSAQDYSQLLDDYGVRRTDPAFWQVSDQVARLNHLQHPNTAGVLDYNRLENR</sequence>
<reference evidence="2 3" key="1">
    <citation type="submission" date="2019-06" db="EMBL/GenBank/DDBJ databases">
        <title>A novel bacterium of genus Marinomonas, isolated from coastal sand.</title>
        <authorList>
            <person name="Huang H."/>
            <person name="Mo K."/>
            <person name="Hu Y."/>
        </authorList>
    </citation>
    <scope>NUCLEOTIDE SEQUENCE [LARGE SCALE GENOMIC DNA]</scope>
    <source>
        <strain evidence="2 3">HB171799</strain>
    </source>
</reference>
<dbReference type="Proteomes" id="UP000315901">
    <property type="component" value="Unassembled WGS sequence"/>
</dbReference>
<keyword evidence="3" id="KW-1185">Reference proteome</keyword>
<feature type="signal peptide" evidence="1">
    <location>
        <begin position="1"/>
        <end position="20"/>
    </location>
</feature>
<accession>A0A501WA31</accession>
<dbReference type="EMBL" id="VFRR01000051">
    <property type="protein sequence ID" value="TPE46793.1"/>
    <property type="molecule type" value="Genomic_DNA"/>
</dbReference>
<dbReference type="GO" id="GO:0016853">
    <property type="term" value="F:isomerase activity"/>
    <property type="evidence" value="ECO:0007669"/>
    <property type="project" value="UniProtKB-KW"/>
</dbReference>